<evidence type="ECO:0000313" key="2">
    <source>
        <dbReference type="EMBL" id="GAA2375283.1"/>
    </source>
</evidence>
<feature type="domain" description="BPL/LPL catalytic" evidence="1">
    <location>
        <begin position="171"/>
        <end position="363"/>
    </location>
</feature>
<protein>
    <submittedName>
        <fullName evidence="2">Lipoate--protein ligase family protein</fullName>
    </submittedName>
</protein>
<dbReference type="Proteomes" id="UP001501170">
    <property type="component" value="Unassembled WGS sequence"/>
</dbReference>
<dbReference type="EMBL" id="BAAARB010000005">
    <property type="protein sequence ID" value="GAA2375283.1"/>
    <property type="molecule type" value="Genomic_DNA"/>
</dbReference>
<keyword evidence="2" id="KW-0436">Ligase</keyword>
<name>A0ABN3HBQ6_9ACTN</name>
<dbReference type="InterPro" id="IPR045864">
    <property type="entry name" value="aa-tRNA-synth_II/BPL/LPL"/>
</dbReference>
<keyword evidence="3" id="KW-1185">Reference proteome</keyword>
<gene>
    <name evidence="2" type="ORF">GCM10009855_13130</name>
</gene>
<dbReference type="InterPro" id="IPR050664">
    <property type="entry name" value="Octanoyltrans_LipM/LipL"/>
</dbReference>
<accession>A0ABN3HBQ6</accession>
<evidence type="ECO:0000313" key="3">
    <source>
        <dbReference type="Proteomes" id="UP001501170"/>
    </source>
</evidence>
<dbReference type="CDD" id="cd16443">
    <property type="entry name" value="LplA"/>
    <property type="match status" value="1"/>
</dbReference>
<dbReference type="GO" id="GO:0016874">
    <property type="term" value="F:ligase activity"/>
    <property type="evidence" value="ECO:0007669"/>
    <property type="project" value="UniProtKB-KW"/>
</dbReference>
<dbReference type="Gene3D" id="3.30.390.50">
    <property type="entry name" value="CO dehydrogenase flavoprotein, C-terminal domain"/>
    <property type="match status" value="1"/>
</dbReference>
<dbReference type="Gene3D" id="3.30.930.10">
    <property type="entry name" value="Bira Bifunctional Protein, Domain 2"/>
    <property type="match status" value="1"/>
</dbReference>
<dbReference type="PANTHER" id="PTHR43679">
    <property type="entry name" value="OCTANOYLTRANSFERASE LIPM-RELATED"/>
    <property type="match status" value="1"/>
</dbReference>
<evidence type="ECO:0000259" key="1">
    <source>
        <dbReference type="PROSITE" id="PS51733"/>
    </source>
</evidence>
<dbReference type="PANTHER" id="PTHR43679:SF2">
    <property type="entry name" value="OCTANOYL-[GCVH]:PROTEIN N-OCTANOYLTRANSFERASE"/>
    <property type="match status" value="1"/>
</dbReference>
<sequence>MTISAGDRRSVWSVRVDLDCALSRPDRLRSGNSAAYLRPYAGRVHGEYKVPGGKLVVVDVDVEDGRLSRVSLSGDFFLEPDDALDVITEAVTGAPVTADASDLGALIQAALTADVSMVGFTPDSVGIAIRRALGHATSWHDHTFDVVEPVVMAPAMHVALDEVLLREVAAGTRPPTLRFWDWDSPLVVIGSFQSVRNEVDEESAARHGIGIVRRISGGGAMFMEPGNCITYSLVVPTSLVDGLSFERSYEFLDQWVMGALADVGVNARYVPINDIVSDHGKIGGAAQKRIVAGAVLHHVTMSYDIDADKMTEVLRIGREKISDKGITSSGKRVDPMRSQTGMTRAAIIEAFLDHFRGRYRTREAGYTDTELAAAQELVDEKFSSQEWTYRVP</sequence>
<reference evidence="2 3" key="1">
    <citation type="journal article" date="2019" name="Int. J. Syst. Evol. Microbiol.">
        <title>The Global Catalogue of Microorganisms (GCM) 10K type strain sequencing project: providing services to taxonomists for standard genome sequencing and annotation.</title>
        <authorList>
            <consortium name="The Broad Institute Genomics Platform"/>
            <consortium name="The Broad Institute Genome Sequencing Center for Infectious Disease"/>
            <person name="Wu L."/>
            <person name="Ma J."/>
        </authorList>
    </citation>
    <scope>NUCLEOTIDE SEQUENCE [LARGE SCALE GENOMIC DNA]</scope>
    <source>
        <strain evidence="2 3">JCM 16227</strain>
    </source>
</reference>
<dbReference type="PROSITE" id="PS51733">
    <property type="entry name" value="BPL_LPL_CATALYTIC"/>
    <property type="match status" value="1"/>
</dbReference>
<proteinExistence type="predicted"/>
<organism evidence="2 3">
    <name type="scientific">Gordonia cholesterolivorans</name>
    <dbReference type="NCBI Taxonomy" id="559625"/>
    <lineage>
        <taxon>Bacteria</taxon>
        <taxon>Bacillati</taxon>
        <taxon>Actinomycetota</taxon>
        <taxon>Actinomycetes</taxon>
        <taxon>Mycobacteriales</taxon>
        <taxon>Gordoniaceae</taxon>
        <taxon>Gordonia</taxon>
    </lineage>
</organism>
<dbReference type="InterPro" id="IPR004143">
    <property type="entry name" value="BPL_LPL_catalytic"/>
</dbReference>
<dbReference type="Pfam" id="PF21948">
    <property type="entry name" value="LplA-B_cat"/>
    <property type="match status" value="1"/>
</dbReference>
<dbReference type="SUPFAM" id="SSF55681">
    <property type="entry name" value="Class II aaRS and biotin synthetases"/>
    <property type="match status" value="1"/>
</dbReference>
<comment type="caution">
    <text evidence="2">The sequence shown here is derived from an EMBL/GenBank/DDBJ whole genome shotgun (WGS) entry which is preliminary data.</text>
</comment>